<evidence type="ECO:0000313" key="3">
    <source>
        <dbReference type="Proteomes" id="UP001056837"/>
    </source>
</evidence>
<sequence>MKRGKQYILVSLLCLVSSISLAQNLDIESITKSTKVKVSGNVNANMVYYNANTRNARIPFTYFLQGTVNVSWLSFNIPFTYSFSNQGDNFDYQLPFKFNRLSLHPKYKWIQAHIGDVTMNFSPYTLNGHQFTGGGVELTPNKPIKFSAMYGRLLKATEDDGNPQTLPAFKRTGYGARVAWEKPNYKLGLIGFYAKDAENSIAAIPEERNIKPKENLVISLTGETTIAKKYTIRAEYASTAITQDLRADKSSNAANNLAGFLFNNRTSTEYYNAIKADLDVKLGQMKVGLGYERIDPNYETLGAYYFNNDFENITLNMARSLFKNKLNLSFNIGYQRDNLNNQKAQSTGRNIGSVNAMYQMTDAITLSGMYSNFTTFTNKSLNQFDDINDNDLTDEEQEALNFKQLSQNANINLNWMLAKKKNVTQNVNLNYSLASSANKENGIIRIGQANNFHNGNVVYTLGFPEKALTISPSLNYNYSDIGRDDSKAYGASLNMNKLFFKNILNTTLGASYNSNVNKEITSNVLNFRASASTTIAQNHNLNLNAIQLFREATQQEKLSELTVTFGYSYSFGLKKPKFKFGKRERNKKVKEFSFSYKEHTFSGEHSKITLEIKQLLNDPVFASIKSIEKVRNDLNLLETDVVNNENVSNKHYKKAAVNYLDYLYKHKDFINTYHKLAFKSLKKLYEQAVLLDEEVKASYNRLLHLMKQEAKRGNFISKSDKKDLQTRKIKMEAHQWMQSELQKLTYQDVVANNGILNEFKNNHISTIFKMIEEKKTEEQIEDFLALEFAKFYHKKSIKKPQR</sequence>
<reference evidence="2" key="1">
    <citation type="submission" date="2020-04" db="EMBL/GenBank/DDBJ databases">
        <title>Tenacibaculum mesophilum bac2.</title>
        <authorList>
            <person name="Li M."/>
        </authorList>
    </citation>
    <scope>NUCLEOTIDE SEQUENCE</scope>
    <source>
        <strain evidence="2">Bac2</strain>
    </source>
</reference>
<organism evidence="2 3">
    <name type="scientific">Tenacibaculum mesophilum</name>
    <dbReference type="NCBI Taxonomy" id="104268"/>
    <lineage>
        <taxon>Bacteria</taxon>
        <taxon>Pseudomonadati</taxon>
        <taxon>Bacteroidota</taxon>
        <taxon>Flavobacteriia</taxon>
        <taxon>Flavobacteriales</taxon>
        <taxon>Flavobacteriaceae</taxon>
        <taxon>Tenacibaculum</taxon>
    </lineage>
</organism>
<accession>A0AAE9MNA7</accession>
<proteinExistence type="predicted"/>
<evidence type="ECO:0000256" key="1">
    <source>
        <dbReference type="SAM" id="SignalP"/>
    </source>
</evidence>
<keyword evidence="1" id="KW-0732">Signal</keyword>
<dbReference type="AlphaFoldDB" id="A0AAE9MNA7"/>
<feature type="chain" id="PRO_5042073641" description="Outer membrane protein beta-barrel family protein" evidence="1">
    <location>
        <begin position="23"/>
        <end position="802"/>
    </location>
</feature>
<protein>
    <recommendedName>
        <fullName evidence="4">Outer membrane protein beta-barrel family protein</fullName>
    </recommendedName>
</protein>
<feature type="signal peptide" evidence="1">
    <location>
        <begin position="1"/>
        <end position="22"/>
    </location>
</feature>
<evidence type="ECO:0000313" key="2">
    <source>
        <dbReference type="EMBL" id="UTD16537.1"/>
    </source>
</evidence>
<evidence type="ECO:0008006" key="4">
    <source>
        <dbReference type="Google" id="ProtNLM"/>
    </source>
</evidence>
<gene>
    <name evidence="2" type="ORF">HER15_14085</name>
</gene>
<name>A0AAE9MNA7_9FLAO</name>
<dbReference type="Proteomes" id="UP001056837">
    <property type="component" value="Chromosome"/>
</dbReference>
<dbReference type="RefSeq" id="WP_253679814.1">
    <property type="nucleotide sequence ID" value="NZ_CP050861.1"/>
</dbReference>
<dbReference type="EMBL" id="CP050861">
    <property type="protein sequence ID" value="UTD16537.1"/>
    <property type="molecule type" value="Genomic_DNA"/>
</dbReference>